<accession>A0A132PBL6</accession>
<evidence type="ECO:0000313" key="2">
    <source>
        <dbReference type="Proteomes" id="UP000070612"/>
    </source>
</evidence>
<dbReference type="EMBL" id="LGTW01000037">
    <property type="protein sequence ID" value="KWX19719.1"/>
    <property type="molecule type" value="Genomic_DNA"/>
</dbReference>
<proteinExistence type="predicted"/>
<dbReference type="PATRIC" id="fig|59750.3.peg.5205"/>
<dbReference type="InterPro" id="IPR021223">
    <property type="entry name" value="AbiGi"/>
</dbReference>
<comment type="caution">
    <text evidence="1">The sequence shown here is derived from an EMBL/GenBank/DDBJ whole genome shotgun (WGS) entry which is preliminary data.</text>
</comment>
<organism evidence="1 2">
    <name type="scientific">Mycolicibacterium wolinskyi</name>
    <dbReference type="NCBI Taxonomy" id="59750"/>
    <lineage>
        <taxon>Bacteria</taxon>
        <taxon>Bacillati</taxon>
        <taxon>Actinomycetota</taxon>
        <taxon>Actinomycetes</taxon>
        <taxon>Mycobacteriales</taxon>
        <taxon>Mycobacteriaceae</taxon>
        <taxon>Mycolicibacterium</taxon>
    </lineage>
</organism>
<dbReference type="Proteomes" id="UP000070612">
    <property type="component" value="Unassembled WGS sequence"/>
</dbReference>
<name>A0A132PBL6_9MYCO</name>
<reference evidence="1 2" key="1">
    <citation type="submission" date="2015-07" db="EMBL/GenBank/DDBJ databases">
        <title>A draft genome sequence of Mycobacterium wolinskyi.</title>
        <authorList>
            <person name="de Man T.J."/>
            <person name="Perry K.A."/>
            <person name="Coulliette A.D."/>
            <person name="Jensen B."/>
            <person name="Toney N.C."/>
            <person name="Limbago B.M."/>
            <person name="Noble-Wang J."/>
        </authorList>
    </citation>
    <scope>NUCLEOTIDE SEQUENCE [LARGE SCALE GENOMIC DNA]</scope>
    <source>
        <strain evidence="1 2">CDC_01</strain>
    </source>
</reference>
<dbReference type="AlphaFoldDB" id="A0A132PBL6"/>
<evidence type="ECO:0000313" key="1">
    <source>
        <dbReference type="EMBL" id="KWX19719.1"/>
    </source>
</evidence>
<keyword evidence="2" id="KW-1185">Reference proteome</keyword>
<sequence length="246" mass="28489">MIVTTIAEMLHRRNDLSTFLVHFTKPSDDDESGFDALKSILWNWRIEARTPYGAARNHPWAADSQRVVCFTETPLEHSWTMTRELAERRTANFGPYGVAFTKTHARREGCNPVWYVNHTRGTDWPTLAIDDAVSRETRPYSDRQSIFRVTPFIEQMGDWSGPEGVNRKEFWWEREWRHVGNFTVRPQNTVAVLAPSRDHRELMNYLAEDSTWKARNVPILDPEWGLERMIAVMSGVNPSDLGPFPG</sequence>
<protein>
    <submittedName>
        <fullName evidence="1">Uncharacterized protein</fullName>
    </submittedName>
</protein>
<dbReference type="Pfam" id="PF10899">
    <property type="entry name" value="AbiGi"/>
    <property type="match status" value="1"/>
</dbReference>
<gene>
    <name evidence="1" type="ORF">AFM11_34315</name>
</gene>